<comment type="caution">
    <text evidence="2">The sequence shown here is derived from an EMBL/GenBank/DDBJ whole genome shotgun (WGS) entry which is preliminary data.</text>
</comment>
<dbReference type="Proteomes" id="UP000178615">
    <property type="component" value="Unassembled WGS sequence"/>
</dbReference>
<protein>
    <submittedName>
        <fullName evidence="2">Uncharacterized protein</fullName>
    </submittedName>
</protein>
<feature type="transmembrane region" description="Helical" evidence="1">
    <location>
        <begin position="50"/>
        <end position="73"/>
    </location>
</feature>
<feature type="transmembrane region" description="Helical" evidence="1">
    <location>
        <begin position="6"/>
        <end position="30"/>
    </location>
</feature>
<proteinExistence type="predicted"/>
<evidence type="ECO:0000256" key="1">
    <source>
        <dbReference type="SAM" id="Phobius"/>
    </source>
</evidence>
<accession>A0A1F4UN24</accession>
<evidence type="ECO:0000313" key="3">
    <source>
        <dbReference type="Proteomes" id="UP000178615"/>
    </source>
</evidence>
<keyword evidence="1" id="KW-1133">Transmembrane helix</keyword>
<name>A0A1F4UN24_UNCKA</name>
<sequence>MNNYEVSVMIYTAIVFMQVLISILSSIFFLREGRLFFHKDAKYKNNTHTFVFFVANPALGALISLFYCLQFKISFGLSLLILIVYPSLLIILSVLLIILTGFFTQKS</sequence>
<dbReference type="EMBL" id="MEUV01000008">
    <property type="protein sequence ID" value="OGC46306.1"/>
    <property type="molecule type" value="Genomic_DNA"/>
</dbReference>
<evidence type="ECO:0000313" key="2">
    <source>
        <dbReference type="EMBL" id="OGC46306.1"/>
    </source>
</evidence>
<dbReference type="AlphaFoldDB" id="A0A1F4UN24"/>
<organism evidence="2 3">
    <name type="scientific">candidate division WWE3 bacterium RBG_19FT_COMBO_34_6</name>
    <dbReference type="NCBI Taxonomy" id="1802612"/>
    <lineage>
        <taxon>Bacteria</taxon>
        <taxon>Katanobacteria</taxon>
    </lineage>
</organism>
<feature type="transmembrane region" description="Helical" evidence="1">
    <location>
        <begin position="79"/>
        <end position="103"/>
    </location>
</feature>
<reference evidence="2 3" key="1">
    <citation type="journal article" date="2016" name="Nat. Commun.">
        <title>Thousands of microbial genomes shed light on interconnected biogeochemical processes in an aquifer system.</title>
        <authorList>
            <person name="Anantharaman K."/>
            <person name="Brown C.T."/>
            <person name="Hug L.A."/>
            <person name="Sharon I."/>
            <person name="Castelle C.J."/>
            <person name="Probst A.J."/>
            <person name="Thomas B.C."/>
            <person name="Singh A."/>
            <person name="Wilkins M.J."/>
            <person name="Karaoz U."/>
            <person name="Brodie E.L."/>
            <person name="Williams K.H."/>
            <person name="Hubbard S.S."/>
            <person name="Banfield J.F."/>
        </authorList>
    </citation>
    <scope>NUCLEOTIDE SEQUENCE [LARGE SCALE GENOMIC DNA]</scope>
</reference>
<gene>
    <name evidence="2" type="ORF">A2V49_00380</name>
</gene>
<keyword evidence="1" id="KW-0812">Transmembrane</keyword>
<keyword evidence="1" id="KW-0472">Membrane</keyword>